<protein>
    <submittedName>
        <fullName evidence="2">Uncharacterized protein</fullName>
    </submittedName>
</protein>
<organism evidence="2 3">
    <name type="scientific">Suillus luteus UH-Slu-Lm8-n1</name>
    <dbReference type="NCBI Taxonomy" id="930992"/>
    <lineage>
        <taxon>Eukaryota</taxon>
        <taxon>Fungi</taxon>
        <taxon>Dikarya</taxon>
        <taxon>Basidiomycota</taxon>
        <taxon>Agaricomycotina</taxon>
        <taxon>Agaricomycetes</taxon>
        <taxon>Agaricomycetidae</taxon>
        <taxon>Boletales</taxon>
        <taxon>Suillineae</taxon>
        <taxon>Suillaceae</taxon>
        <taxon>Suillus</taxon>
    </lineage>
</organism>
<feature type="region of interest" description="Disordered" evidence="1">
    <location>
        <begin position="1"/>
        <end position="31"/>
    </location>
</feature>
<reference evidence="2 3" key="1">
    <citation type="submission" date="2014-04" db="EMBL/GenBank/DDBJ databases">
        <authorList>
            <consortium name="DOE Joint Genome Institute"/>
            <person name="Kuo A."/>
            <person name="Ruytinx J."/>
            <person name="Rineau F."/>
            <person name="Colpaert J."/>
            <person name="Kohler A."/>
            <person name="Nagy L.G."/>
            <person name="Floudas D."/>
            <person name="Copeland A."/>
            <person name="Barry K.W."/>
            <person name="Cichocki N."/>
            <person name="Veneault-Fourrey C."/>
            <person name="LaButti K."/>
            <person name="Lindquist E.A."/>
            <person name="Lipzen A."/>
            <person name="Lundell T."/>
            <person name="Morin E."/>
            <person name="Murat C."/>
            <person name="Sun H."/>
            <person name="Tunlid A."/>
            <person name="Henrissat B."/>
            <person name="Grigoriev I.V."/>
            <person name="Hibbett D.S."/>
            <person name="Martin F."/>
            <person name="Nordberg H.P."/>
            <person name="Cantor M.N."/>
            <person name="Hua S.X."/>
        </authorList>
    </citation>
    <scope>NUCLEOTIDE SEQUENCE [LARGE SCALE GENOMIC DNA]</scope>
    <source>
        <strain evidence="2 3">UH-Slu-Lm8-n1</strain>
    </source>
</reference>
<dbReference type="STRING" id="930992.A0A0D0A9D9"/>
<proteinExistence type="predicted"/>
<name>A0A0D0A9D9_9AGAM</name>
<dbReference type="EMBL" id="KN835705">
    <property type="protein sequence ID" value="KIK34774.1"/>
    <property type="molecule type" value="Genomic_DNA"/>
</dbReference>
<dbReference type="OrthoDB" id="2664079at2759"/>
<sequence>MSNDSRFSRAAPLPSPDTTPKPRSYPSSLTPIPSSLRPHCLARERLRLWVPLTSRSRHDHTGALIGILDSDIDRILAVISHSHMPTTRETYGSGLLVYHVFCDSHNVPEEQRCPASSTLLLAFIASCTGLYSGKTLDNYFYGI</sequence>
<keyword evidence="3" id="KW-1185">Reference proteome</keyword>
<accession>A0A0D0A9D9</accession>
<reference evidence="3" key="2">
    <citation type="submission" date="2015-01" db="EMBL/GenBank/DDBJ databases">
        <title>Evolutionary Origins and Diversification of the Mycorrhizal Mutualists.</title>
        <authorList>
            <consortium name="DOE Joint Genome Institute"/>
            <consortium name="Mycorrhizal Genomics Consortium"/>
            <person name="Kohler A."/>
            <person name="Kuo A."/>
            <person name="Nagy L.G."/>
            <person name="Floudas D."/>
            <person name="Copeland A."/>
            <person name="Barry K.W."/>
            <person name="Cichocki N."/>
            <person name="Veneault-Fourrey C."/>
            <person name="LaButti K."/>
            <person name="Lindquist E.A."/>
            <person name="Lipzen A."/>
            <person name="Lundell T."/>
            <person name="Morin E."/>
            <person name="Murat C."/>
            <person name="Riley R."/>
            <person name="Ohm R."/>
            <person name="Sun H."/>
            <person name="Tunlid A."/>
            <person name="Henrissat B."/>
            <person name="Grigoriev I.V."/>
            <person name="Hibbett D.S."/>
            <person name="Martin F."/>
        </authorList>
    </citation>
    <scope>NUCLEOTIDE SEQUENCE [LARGE SCALE GENOMIC DNA]</scope>
    <source>
        <strain evidence="3">UH-Slu-Lm8-n1</strain>
    </source>
</reference>
<evidence type="ECO:0000256" key="1">
    <source>
        <dbReference type="SAM" id="MobiDB-lite"/>
    </source>
</evidence>
<dbReference type="Proteomes" id="UP000054485">
    <property type="component" value="Unassembled WGS sequence"/>
</dbReference>
<evidence type="ECO:0000313" key="3">
    <source>
        <dbReference type="Proteomes" id="UP000054485"/>
    </source>
</evidence>
<dbReference type="InParanoid" id="A0A0D0A9D9"/>
<dbReference type="AlphaFoldDB" id="A0A0D0A9D9"/>
<dbReference type="HOGENOM" id="CLU_003292_7_1_1"/>
<gene>
    <name evidence="2" type="ORF">CY34DRAFT_97327</name>
</gene>
<evidence type="ECO:0000313" key="2">
    <source>
        <dbReference type="EMBL" id="KIK34774.1"/>
    </source>
</evidence>